<evidence type="ECO:0000313" key="2">
    <source>
        <dbReference type="Proteomes" id="UP000241138"/>
    </source>
</evidence>
<proteinExistence type="predicted"/>
<accession>A0A2P1CIN0</accession>
<dbReference type="Proteomes" id="UP000241138">
    <property type="component" value="Segment"/>
</dbReference>
<evidence type="ECO:0000313" key="1">
    <source>
        <dbReference type="EMBL" id="AVJ51038.1"/>
    </source>
</evidence>
<reference evidence="1 2" key="1">
    <citation type="submission" date="2018-02" db="EMBL/GenBank/DDBJ databases">
        <authorList>
            <person name="Zacj K.M."/>
            <person name="Aull H.G."/>
            <person name="Garlena R.A."/>
            <person name="Russell D.A."/>
            <person name="Pope W.H."/>
            <person name="Jacobs-Sera D."/>
            <person name="Hatfull G.F."/>
        </authorList>
    </citation>
    <scope>NUCLEOTIDE SEQUENCE [LARGE SCALE GENOMIC DNA]</scope>
</reference>
<protein>
    <submittedName>
        <fullName evidence="1">Uncharacterized protein</fullName>
    </submittedName>
</protein>
<sequence>MGWSVTAGHPTQYRESTTMSDDEVVSLATEVLTRAMQHEVLSVCVNPGHTHITSPCDDDCADHIHSCSKGCGEWPCHPVRLADTVAKYLGELQLIQIAYQQTMSGLNLAAVNLEEALDKEKNNG</sequence>
<name>A0A2P1CIN0_9CAUD</name>
<organism evidence="1 2">
    <name type="scientific">Microbacterium phage Pajaza</name>
    <dbReference type="NCBI Taxonomy" id="2099443"/>
    <lineage>
        <taxon>Viruses</taxon>
        <taxon>Duplodnaviria</taxon>
        <taxon>Heunggongvirae</taxon>
        <taxon>Uroviricota</taxon>
        <taxon>Caudoviricetes</taxon>
        <taxon>Pikminvirus</taxon>
        <taxon>Pikminvirus pikmin</taxon>
    </lineage>
</organism>
<gene>
    <name evidence="1" type="primary">47</name>
    <name evidence="1" type="ORF">PBI_PAJAZA_47</name>
</gene>
<dbReference type="EMBL" id="MG944216">
    <property type="protein sequence ID" value="AVJ51038.1"/>
    <property type="molecule type" value="Genomic_DNA"/>
</dbReference>